<proteinExistence type="predicted"/>
<evidence type="ECO:0000313" key="2">
    <source>
        <dbReference type="Proteomes" id="UP000177268"/>
    </source>
</evidence>
<dbReference type="Gene3D" id="3.40.50.150">
    <property type="entry name" value="Vaccinia Virus protein VP39"/>
    <property type="match status" value="1"/>
</dbReference>
<evidence type="ECO:0008006" key="3">
    <source>
        <dbReference type="Google" id="ProtNLM"/>
    </source>
</evidence>
<dbReference type="SUPFAM" id="SSF53335">
    <property type="entry name" value="S-adenosyl-L-methionine-dependent methyltransferases"/>
    <property type="match status" value="1"/>
</dbReference>
<dbReference type="AlphaFoldDB" id="A0A1F5ZHG1"/>
<sequence>MDTKTYAFVSKIPGWLTKHEGQFLEKAARSVKHIDGEIVEIGSYCGKSTIWLARESSAVYAVDPHKGEVSGGKTAPTLPAFLRNLEIAGVRDKVIPIVKTSKTAVREWHKPIALLFIDGLHDYEHALEDMSFWSRFVVSGGIVAMHDAFCGWIGAGDIAMRHIVRSPDYSEIGVVGSIIYGKKGKQTLFTRICNFHSQFVIQVSQNLYRSRFVPKFVAFFLAHRLLRILLINRYTSLP</sequence>
<gene>
    <name evidence="1" type="ORF">A2Z00_04885</name>
</gene>
<accession>A0A1F5ZHG1</accession>
<evidence type="ECO:0000313" key="1">
    <source>
        <dbReference type="EMBL" id="OGG11547.1"/>
    </source>
</evidence>
<dbReference type="InterPro" id="IPR029063">
    <property type="entry name" value="SAM-dependent_MTases_sf"/>
</dbReference>
<comment type="caution">
    <text evidence="1">The sequence shown here is derived from an EMBL/GenBank/DDBJ whole genome shotgun (WGS) entry which is preliminary data.</text>
</comment>
<protein>
    <recommendedName>
        <fullName evidence="3">Class I SAM-dependent methyltransferase</fullName>
    </recommendedName>
</protein>
<dbReference type="STRING" id="1798370.A2Z00_04885"/>
<dbReference type="EMBL" id="MFIZ01000024">
    <property type="protein sequence ID" value="OGG11547.1"/>
    <property type="molecule type" value="Genomic_DNA"/>
</dbReference>
<organism evidence="1 2">
    <name type="scientific">Candidatus Gottesmanbacteria bacterium RBG_13_45_10</name>
    <dbReference type="NCBI Taxonomy" id="1798370"/>
    <lineage>
        <taxon>Bacteria</taxon>
        <taxon>Candidatus Gottesmaniibacteriota</taxon>
    </lineage>
</organism>
<dbReference type="Pfam" id="PF13578">
    <property type="entry name" value="Methyltransf_24"/>
    <property type="match status" value="1"/>
</dbReference>
<reference evidence="1 2" key="1">
    <citation type="journal article" date="2016" name="Nat. Commun.">
        <title>Thousands of microbial genomes shed light on interconnected biogeochemical processes in an aquifer system.</title>
        <authorList>
            <person name="Anantharaman K."/>
            <person name="Brown C.T."/>
            <person name="Hug L.A."/>
            <person name="Sharon I."/>
            <person name="Castelle C.J."/>
            <person name="Probst A.J."/>
            <person name="Thomas B.C."/>
            <person name="Singh A."/>
            <person name="Wilkins M.J."/>
            <person name="Karaoz U."/>
            <person name="Brodie E.L."/>
            <person name="Williams K.H."/>
            <person name="Hubbard S.S."/>
            <person name="Banfield J.F."/>
        </authorList>
    </citation>
    <scope>NUCLEOTIDE SEQUENCE [LARGE SCALE GENOMIC DNA]</scope>
</reference>
<name>A0A1F5ZHG1_9BACT</name>
<dbReference type="Proteomes" id="UP000177268">
    <property type="component" value="Unassembled WGS sequence"/>
</dbReference>